<dbReference type="PANTHER" id="PTHR12482">
    <property type="entry name" value="LIPASE ROG1-RELATED-RELATED"/>
    <property type="match status" value="1"/>
</dbReference>
<dbReference type="EMBL" id="HBIV01000400">
    <property type="protein sequence ID" value="CAE0643643.1"/>
    <property type="molecule type" value="Transcribed_RNA"/>
</dbReference>
<gene>
    <name evidence="2" type="ORF">LGLO00237_LOCUS283</name>
</gene>
<dbReference type="Gene3D" id="3.40.50.1820">
    <property type="entry name" value="alpha/beta hydrolase"/>
    <property type="match status" value="1"/>
</dbReference>
<reference evidence="2" key="1">
    <citation type="submission" date="2021-01" db="EMBL/GenBank/DDBJ databases">
        <authorList>
            <person name="Corre E."/>
            <person name="Pelletier E."/>
            <person name="Niang G."/>
            <person name="Scheremetjew M."/>
            <person name="Finn R."/>
            <person name="Kale V."/>
            <person name="Holt S."/>
            <person name="Cochrane G."/>
            <person name="Meng A."/>
            <person name="Brown T."/>
            <person name="Cohen L."/>
        </authorList>
    </citation>
    <scope>NUCLEOTIDE SEQUENCE</scope>
    <source>
        <strain evidence="2">CCCM811</strain>
    </source>
</reference>
<dbReference type="InterPro" id="IPR007751">
    <property type="entry name" value="DUF676_lipase-like"/>
</dbReference>
<dbReference type="InterPro" id="IPR029058">
    <property type="entry name" value="AB_hydrolase_fold"/>
</dbReference>
<organism evidence="2">
    <name type="scientific">Lotharella globosa</name>
    <dbReference type="NCBI Taxonomy" id="91324"/>
    <lineage>
        <taxon>Eukaryota</taxon>
        <taxon>Sar</taxon>
        <taxon>Rhizaria</taxon>
        <taxon>Cercozoa</taxon>
        <taxon>Chlorarachniophyceae</taxon>
        <taxon>Lotharella</taxon>
    </lineage>
</organism>
<feature type="domain" description="DUF676" evidence="1">
    <location>
        <begin position="3"/>
        <end position="103"/>
    </location>
</feature>
<evidence type="ECO:0000313" key="2">
    <source>
        <dbReference type="EMBL" id="CAE0643643.1"/>
    </source>
</evidence>
<sequence length="106" mass="11263">MCGFRLFREIVALHQSHPQATKLSIIGYSAGGLIARQAIALLDQGGYFGEGKLTPLNFVTVASPHCGIRRNPKLLSGRILNQLLGPLSGFMAGDTGRELALMDGGL</sequence>
<dbReference type="Pfam" id="PF05057">
    <property type="entry name" value="DUF676"/>
    <property type="match status" value="1"/>
</dbReference>
<name>A0A7S3Y7Z1_9EUKA</name>
<accession>A0A7S3Y7Z1</accession>
<dbReference type="SUPFAM" id="SSF53474">
    <property type="entry name" value="alpha/beta-Hydrolases"/>
    <property type="match status" value="1"/>
</dbReference>
<dbReference type="AlphaFoldDB" id="A0A7S3Y7Z1"/>
<proteinExistence type="predicted"/>
<dbReference type="PANTHER" id="PTHR12482:SF62">
    <property type="entry name" value="LIPASE ROG1-RELATED"/>
    <property type="match status" value="1"/>
</dbReference>
<protein>
    <recommendedName>
        <fullName evidence="1">DUF676 domain-containing protein</fullName>
    </recommendedName>
</protein>
<dbReference type="InterPro" id="IPR044294">
    <property type="entry name" value="Lipase-like"/>
</dbReference>
<evidence type="ECO:0000259" key="1">
    <source>
        <dbReference type="Pfam" id="PF05057"/>
    </source>
</evidence>